<dbReference type="AlphaFoldDB" id="H1SC83"/>
<dbReference type="Proteomes" id="UP000005808">
    <property type="component" value="Unassembled WGS sequence"/>
</dbReference>
<dbReference type="PANTHER" id="PTHR32071:SF77">
    <property type="entry name" value="TRANSCRIPTIONAL REGULATORY PROTEIN"/>
    <property type="match status" value="1"/>
</dbReference>
<dbReference type="Gene3D" id="3.30.450.40">
    <property type="match status" value="1"/>
</dbReference>
<dbReference type="SMART" id="SM00382">
    <property type="entry name" value="AAA"/>
    <property type="match status" value="1"/>
</dbReference>
<dbReference type="PANTHER" id="PTHR32071">
    <property type="entry name" value="TRANSCRIPTIONAL REGULATORY PROTEIN"/>
    <property type="match status" value="1"/>
</dbReference>
<reference evidence="5 6" key="1">
    <citation type="journal article" date="2012" name="J. Bacteriol.">
        <title>De Novo Genome Project of Cupriavidus basilensis OR16.</title>
        <authorList>
            <person name="Cserhati M."/>
            <person name="Kriszt B."/>
            <person name="Szoboszlay S."/>
            <person name="Toth A."/>
            <person name="Szabo I."/>
            <person name="Tancsics A."/>
            <person name="Nagy I."/>
            <person name="Horvath B."/>
            <person name="Nagy I."/>
            <person name="Kukolya J."/>
        </authorList>
    </citation>
    <scope>NUCLEOTIDE SEQUENCE [LARGE SCALE GENOMIC DNA]</scope>
    <source>
        <strain evidence="5 6">OR16</strain>
    </source>
</reference>
<evidence type="ECO:0000313" key="6">
    <source>
        <dbReference type="Proteomes" id="UP000005808"/>
    </source>
</evidence>
<dbReference type="EMBL" id="AHJE01000081">
    <property type="protein sequence ID" value="EHP39861.1"/>
    <property type="molecule type" value="Genomic_DNA"/>
</dbReference>
<dbReference type="PROSITE" id="PS00675">
    <property type="entry name" value="SIGMA54_INTERACT_1"/>
    <property type="match status" value="1"/>
</dbReference>
<dbReference type="InterPro" id="IPR002078">
    <property type="entry name" value="Sigma_54_int"/>
</dbReference>
<proteinExistence type="predicted"/>
<feature type="region of interest" description="Disordered" evidence="3">
    <location>
        <begin position="556"/>
        <end position="592"/>
    </location>
</feature>
<evidence type="ECO:0000259" key="4">
    <source>
        <dbReference type="PROSITE" id="PS50045"/>
    </source>
</evidence>
<evidence type="ECO:0000313" key="5">
    <source>
        <dbReference type="EMBL" id="EHP39861.1"/>
    </source>
</evidence>
<dbReference type="InterPro" id="IPR025662">
    <property type="entry name" value="Sigma_54_int_dom_ATP-bd_1"/>
</dbReference>
<evidence type="ECO:0000256" key="2">
    <source>
        <dbReference type="ARBA" id="ARBA00022840"/>
    </source>
</evidence>
<dbReference type="InterPro" id="IPR027417">
    <property type="entry name" value="P-loop_NTPase"/>
</dbReference>
<dbReference type="GO" id="GO:0006355">
    <property type="term" value="P:regulation of DNA-templated transcription"/>
    <property type="evidence" value="ECO:0007669"/>
    <property type="project" value="InterPro"/>
</dbReference>
<dbReference type="PROSITE" id="PS50045">
    <property type="entry name" value="SIGMA54_INTERACT_4"/>
    <property type="match status" value="1"/>
</dbReference>
<evidence type="ECO:0000256" key="3">
    <source>
        <dbReference type="SAM" id="MobiDB-lite"/>
    </source>
</evidence>
<dbReference type="Gene3D" id="3.40.50.300">
    <property type="entry name" value="P-loop containing nucleotide triphosphate hydrolases"/>
    <property type="match status" value="1"/>
</dbReference>
<dbReference type="CDD" id="cd00009">
    <property type="entry name" value="AAA"/>
    <property type="match status" value="1"/>
</dbReference>
<dbReference type="GO" id="GO:0005524">
    <property type="term" value="F:ATP binding"/>
    <property type="evidence" value="ECO:0007669"/>
    <property type="project" value="UniProtKB-KW"/>
</dbReference>
<keyword evidence="2" id="KW-0067">ATP-binding</keyword>
<keyword evidence="1" id="KW-0547">Nucleotide-binding</keyword>
<name>H1SC83_9BURK</name>
<evidence type="ECO:0000256" key="1">
    <source>
        <dbReference type="ARBA" id="ARBA00022741"/>
    </source>
</evidence>
<gene>
    <name evidence="5" type="ORF">OR16_29074</name>
</gene>
<dbReference type="Pfam" id="PF00158">
    <property type="entry name" value="Sigma54_activat"/>
    <property type="match status" value="1"/>
</dbReference>
<dbReference type="InterPro" id="IPR003593">
    <property type="entry name" value="AAA+_ATPase"/>
</dbReference>
<dbReference type="InterPro" id="IPR029016">
    <property type="entry name" value="GAF-like_dom_sf"/>
</dbReference>
<protein>
    <submittedName>
        <fullName evidence="5">Helix-turn-helix, Fis-type</fullName>
    </submittedName>
</protein>
<accession>H1SC83</accession>
<comment type="caution">
    <text evidence="5">The sequence shown here is derived from an EMBL/GenBank/DDBJ whole genome shotgun (WGS) entry which is preliminary data.</text>
</comment>
<feature type="domain" description="Sigma-54 factor interaction" evidence="4">
    <location>
        <begin position="326"/>
        <end position="457"/>
    </location>
</feature>
<feature type="compositionally biased region" description="Low complexity" evidence="3">
    <location>
        <begin position="476"/>
        <end position="485"/>
    </location>
</feature>
<dbReference type="PATRIC" id="fig|1127483.3.peg.5804"/>
<dbReference type="SUPFAM" id="SSF52540">
    <property type="entry name" value="P-loop containing nucleoside triphosphate hydrolases"/>
    <property type="match status" value="1"/>
</dbReference>
<organism evidence="5 6">
    <name type="scientific">Cupriavidus basilensis OR16</name>
    <dbReference type="NCBI Taxonomy" id="1127483"/>
    <lineage>
        <taxon>Bacteria</taxon>
        <taxon>Pseudomonadati</taxon>
        <taxon>Pseudomonadota</taxon>
        <taxon>Betaproteobacteria</taxon>
        <taxon>Burkholderiales</taxon>
        <taxon>Burkholderiaceae</taxon>
        <taxon>Cupriavidus</taxon>
    </lineage>
</organism>
<sequence>MRHASNGLATDVQLARQNFFEGKRIPPGAVSDLIAKSWQRASSAGMRPEDQALFSTAVSRTQLQLIEDEHRVLIDACGEDMEILARAFPAQHWLVFCTNADGMIVSSNASARAGIGPAAAAVLRGGKRVCESSLGTNAPACVLIEGGGAVQIRRGEHYLNELVDVVCAAAPIYDCHDRLIGVIDITGFGVDLPSYALSLVQSAAMSIENRLYARLHGCRILHLHHDHRMLHTPAEGIVAISGDDVIAAANRAARQMLKLRGAGGTGTELRQVFASGLHGTAASSHGSLSALGGERFFVSLDQPAAPTRGRQQHGGDGGKPADNGSCVIADAALSRAVEKAVTVIREQVPVILLGETGTGKSMLARALHEASRPGEAFVSLNCSAIPESLAEAELFGYADGAFTGSRKGGSAGKIEQADHGTLFLDEIGDMPLALQTRLLSVLQERSLTRIGSSKPVPRPGSRGHLPGGLVLPPERPVGAHAGPARAHGHARAGGVRPAVARARAVQAARRRCHGPGHVAPLAWQRTRTPPGAARSHCLVRRQRNRAARAFRRLLGGDSDRHTGAGGAASPWPIHRHGGCAERTDPQDPGSAQWQSLAGCARAGHLARHPVSQAGAPQPRLIAPGLAPSRPPMIAWRLSGAFSFSPMSQLCRDTGAV</sequence>
<feature type="region of interest" description="Disordered" evidence="3">
    <location>
        <begin position="475"/>
        <end position="499"/>
    </location>
</feature>